<dbReference type="Proteomes" id="UP000831021">
    <property type="component" value="Segment"/>
</dbReference>
<reference evidence="1 2" key="1">
    <citation type="submission" date="2022-01" db="EMBL/GenBank/DDBJ databases">
        <authorList>
            <person name="Stokar-Avihail A."/>
        </authorList>
    </citation>
    <scope>NUCLEOTIDE SEQUENCE [LARGE SCALE GENOMIC DNA]</scope>
</reference>
<gene>
    <name evidence="1" type="ORF">fado_124</name>
</gene>
<dbReference type="EMBL" id="OM236516">
    <property type="protein sequence ID" value="UNY48839.1"/>
    <property type="molecule type" value="Genomic_DNA"/>
</dbReference>
<evidence type="ECO:0000313" key="1">
    <source>
        <dbReference type="EMBL" id="UNY48839.1"/>
    </source>
</evidence>
<organism evidence="1 2">
    <name type="scientific">Bacillus phage FADO</name>
    <dbReference type="NCBI Taxonomy" id="2917160"/>
    <lineage>
        <taxon>Viruses</taxon>
        <taxon>Duplodnaviria</taxon>
        <taxon>Heunggongvirae</taxon>
        <taxon>Uroviricota</taxon>
        <taxon>Caudoviricetes</taxon>
        <taxon>Heleneionescovirinae</taxon>
        <taxon>Zhangjivirus</taxon>
        <taxon>Zhangjivirus fado</taxon>
    </lineage>
</organism>
<accession>A0AAE9G8V5</accession>
<name>A0AAE9G8V5_9CAUD</name>
<protein>
    <submittedName>
        <fullName evidence="1">Uncharacterized protein</fullName>
    </submittedName>
</protein>
<keyword evidence="2" id="KW-1185">Reference proteome</keyword>
<sequence length="126" mass="14374">MKIARRDLSVGFEELEKLLGLPDGVEIEEIKKDKYGWTIKLISAGEVFLGDTKVTIIQDREMHYRRIGLATLEKLNKENINIKINASDFLYANKKDAIDIKNSDITSISPVLYDCGELEKKENDND</sequence>
<evidence type="ECO:0000313" key="2">
    <source>
        <dbReference type="Proteomes" id="UP000831021"/>
    </source>
</evidence>
<proteinExistence type="predicted"/>